<sequence length="292" mass="32496">MHIWRHLTCADQDPDSEATVKDKQPMSPIAQASIGEESQMKAQQNLIILQEMETPYSTWIYLFLLVIFVYSDHVNMFNSDSCGTMDCNVTLDSSPQKQLVHAASDTLRGSLDSTSRSHSTVLEQVSPSVHALDLLQTINEKVGETSSIHHLQLFSEDKTIDMVCMASTQLEETVYPGSRERTSLRLGGDTVQSKQTPTRSPHFLDAAAKSSTSQMSLLRHRLMLESIEARARALKGRGSCSDKFEQHTTLWPERGVGFSMDRCQETWKGQLGCHVKGPKIALLTMEGGKRPG</sequence>
<name>A0A438JEF7_VITVI</name>
<evidence type="ECO:0000256" key="1">
    <source>
        <dbReference type="SAM" id="MobiDB-lite"/>
    </source>
</evidence>
<gene>
    <name evidence="2" type="ORF">CK203_022649</name>
</gene>
<feature type="compositionally biased region" description="Polar residues" evidence="1">
    <location>
        <begin position="190"/>
        <end position="199"/>
    </location>
</feature>
<organism evidence="2 3">
    <name type="scientific">Vitis vinifera</name>
    <name type="common">Grape</name>
    <dbReference type="NCBI Taxonomy" id="29760"/>
    <lineage>
        <taxon>Eukaryota</taxon>
        <taxon>Viridiplantae</taxon>
        <taxon>Streptophyta</taxon>
        <taxon>Embryophyta</taxon>
        <taxon>Tracheophyta</taxon>
        <taxon>Spermatophyta</taxon>
        <taxon>Magnoliopsida</taxon>
        <taxon>eudicotyledons</taxon>
        <taxon>Gunneridae</taxon>
        <taxon>Pentapetalae</taxon>
        <taxon>rosids</taxon>
        <taxon>Vitales</taxon>
        <taxon>Vitaceae</taxon>
        <taxon>Viteae</taxon>
        <taxon>Vitis</taxon>
    </lineage>
</organism>
<evidence type="ECO:0000313" key="3">
    <source>
        <dbReference type="Proteomes" id="UP000288805"/>
    </source>
</evidence>
<feature type="region of interest" description="Disordered" evidence="1">
    <location>
        <begin position="175"/>
        <end position="199"/>
    </location>
</feature>
<accession>A0A438JEF7</accession>
<comment type="caution">
    <text evidence="2">The sequence shown here is derived from an EMBL/GenBank/DDBJ whole genome shotgun (WGS) entry which is preliminary data.</text>
</comment>
<dbReference type="Proteomes" id="UP000288805">
    <property type="component" value="Unassembled WGS sequence"/>
</dbReference>
<protein>
    <submittedName>
        <fullName evidence="2">Uncharacterized protein</fullName>
    </submittedName>
</protein>
<dbReference type="EMBL" id="QGNW01000046">
    <property type="protein sequence ID" value="RVX07322.1"/>
    <property type="molecule type" value="Genomic_DNA"/>
</dbReference>
<evidence type="ECO:0000313" key="2">
    <source>
        <dbReference type="EMBL" id="RVX07322.1"/>
    </source>
</evidence>
<reference evidence="2 3" key="1">
    <citation type="journal article" date="2018" name="PLoS Genet.">
        <title>Population sequencing reveals clonal diversity and ancestral inbreeding in the grapevine cultivar Chardonnay.</title>
        <authorList>
            <person name="Roach M.J."/>
            <person name="Johnson D.L."/>
            <person name="Bohlmann J."/>
            <person name="van Vuuren H.J."/>
            <person name="Jones S.J."/>
            <person name="Pretorius I.S."/>
            <person name="Schmidt S.A."/>
            <person name="Borneman A.R."/>
        </authorList>
    </citation>
    <scope>NUCLEOTIDE SEQUENCE [LARGE SCALE GENOMIC DNA]</scope>
    <source>
        <strain evidence="3">cv. Chardonnay</strain>
        <tissue evidence="2">Leaf</tissue>
    </source>
</reference>
<proteinExistence type="predicted"/>
<dbReference type="AlphaFoldDB" id="A0A438JEF7"/>